<dbReference type="AlphaFoldDB" id="A0A0M9B4K4"/>
<name>A0A0M9B4K4_BRAJP</name>
<evidence type="ECO:0000313" key="1">
    <source>
        <dbReference type="EMBL" id="APG15963.1"/>
    </source>
</evidence>
<dbReference type="Proteomes" id="UP000181962">
    <property type="component" value="Chromosome"/>
</dbReference>
<proteinExistence type="predicted"/>
<dbReference type="EMBL" id="CP017637">
    <property type="protein sequence ID" value="APG15963.1"/>
    <property type="molecule type" value="Genomic_DNA"/>
</dbReference>
<sequence length="60" mass="6975">MARIFIFRVSLDQKLSQLPVDLNRIVIQVERAGDLDRLSEVVVEIELWLHTIPPFVVCDE</sequence>
<accession>A0A0M9B4K4</accession>
<gene>
    <name evidence="1" type="ORF">BKD09_47560</name>
</gene>
<organism evidence="1 2">
    <name type="scientific">Bradyrhizobium japonicum</name>
    <dbReference type="NCBI Taxonomy" id="375"/>
    <lineage>
        <taxon>Bacteria</taxon>
        <taxon>Pseudomonadati</taxon>
        <taxon>Pseudomonadota</taxon>
        <taxon>Alphaproteobacteria</taxon>
        <taxon>Hyphomicrobiales</taxon>
        <taxon>Nitrobacteraceae</taxon>
        <taxon>Bradyrhizobium</taxon>
    </lineage>
</organism>
<evidence type="ECO:0000313" key="2">
    <source>
        <dbReference type="Proteomes" id="UP000181962"/>
    </source>
</evidence>
<dbReference type="PATRIC" id="fig|375.38.peg.8105"/>
<reference evidence="1 2" key="1">
    <citation type="submission" date="2016-11" db="EMBL/GenBank/DDBJ databases">
        <title>Complete Genome Sequence of Bradyrhizobium sp. strain J5, an isolated from soybean nodule in Hokkaido.</title>
        <authorList>
            <person name="Kanehara K."/>
        </authorList>
    </citation>
    <scope>NUCLEOTIDE SEQUENCE [LARGE SCALE GENOMIC DNA]</scope>
    <source>
        <strain evidence="1 2">J5</strain>
    </source>
</reference>
<protein>
    <submittedName>
        <fullName evidence="1">Uncharacterized protein</fullName>
    </submittedName>
</protein>